<feature type="domain" description="D-isomer specific 2-hydroxyacid dehydrogenase catalytic" evidence="5">
    <location>
        <begin position="10"/>
        <end position="278"/>
    </location>
</feature>
<keyword evidence="8" id="KW-1185">Reference proteome</keyword>
<dbReference type="InterPro" id="IPR006139">
    <property type="entry name" value="D-isomer_2_OHA_DH_cat_dom"/>
</dbReference>
<comment type="similarity">
    <text evidence="1 4">Belongs to the D-isomer specific 2-hydroxyacid dehydrogenase family.</text>
</comment>
<dbReference type="Proteomes" id="UP000199513">
    <property type="component" value="Unassembled WGS sequence"/>
</dbReference>
<dbReference type="InterPro" id="IPR006140">
    <property type="entry name" value="D-isomer_DH_NAD-bd"/>
</dbReference>
<keyword evidence="3" id="KW-0520">NAD</keyword>
<dbReference type="Gene3D" id="3.40.50.720">
    <property type="entry name" value="NAD(P)-binding Rossmann-like Domain"/>
    <property type="match status" value="2"/>
</dbReference>
<evidence type="ECO:0000256" key="1">
    <source>
        <dbReference type="ARBA" id="ARBA00005854"/>
    </source>
</evidence>
<evidence type="ECO:0000313" key="7">
    <source>
        <dbReference type="EMBL" id="SFF08692.1"/>
    </source>
</evidence>
<evidence type="ECO:0000256" key="2">
    <source>
        <dbReference type="ARBA" id="ARBA00023002"/>
    </source>
</evidence>
<evidence type="ECO:0000259" key="6">
    <source>
        <dbReference type="Pfam" id="PF02826"/>
    </source>
</evidence>
<dbReference type="InterPro" id="IPR050857">
    <property type="entry name" value="D-2-hydroxyacid_DH"/>
</dbReference>
<dbReference type="PANTHER" id="PTHR42789">
    <property type="entry name" value="D-ISOMER SPECIFIC 2-HYDROXYACID DEHYDROGENASE FAMILY PROTEIN (AFU_ORTHOLOGUE AFUA_6G10090)"/>
    <property type="match status" value="1"/>
</dbReference>
<protein>
    <submittedName>
        <fullName evidence="7">D-3-phosphoglycerate dehydrogenase</fullName>
    </submittedName>
</protein>
<dbReference type="Pfam" id="PF00389">
    <property type="entry name" value="2-Hacid_dh"/>
    <property type="match status" value="1"/>
</dbReference>
<dbReference type="GO" id="GO:0051287">
    <property type="term" value="F:NAD binding"/>
    <property type="evidence" value="ECO:0007669"/>
    <property type="project" value="InterPro"/>
</dbReference>
<evidence type="ECO:0000256" key="3">
    <source>
        <dbReference type="ARBA" id="ARBA00023027"/>
    </source>
</evidence>
<dbReference type="GO" id="GO:0016616">
    <property type="term" value="F:oxidoreductase activity, acting on the CH-OH group of donors, NAD or NADP as acceptor"/>
    <property type="evidence" value="ECO:0007669"/>
    <property type="project" value="InterPro"/>
</dbReference>
<dbReference type="Pfam" id="PF02826">
    <property type="entry name" value="2-Hacid_dh_C"/>
    <property type="match status" value="1"/>
</dbReference>
<dbReference type="SUPFAM" id="SSF51735">
    <property type="entry name" value="NAD(P)-binding Rossmann-fold domains"/>
    <property type="match status" value="1"/>
</dbReference>
<name>A0A1I2FTE0_9BACT</name>
<accession>A0A1I2FTE0</accession>
<dbReference type="SUPFAM" id="SSF52283">
    <property type="entry name" value="Formate/glycerate dehydrogenase catalytic domain-like"/>
    <property type="match status" value="1"/>
</dbReference>
<dbReference type="PANTHER" id="PTHR42789:SF1">
    <property type="entry name" value="D-ISOMER SPECIFIC 2-HYDROXYACID DEHYDROGENASE FAMILY PROTEIN (AFU_ORTHOLOGUE AFUA_6G10090)"/>
    <property type="match status" value="1"/>
</dbReference>
<keyword evidence="2 4" id="KW-0560">Oxidoreductase</keyword>
<reference evidence="7 8" key="1">
    <citation type="submission" date="2016-10" db="EMBL/GenBank/DDBJ databases">
        <authorList>
            <person name="de Groot N.N."/>
        </authorList>
    </citation>
    <scope>NUCLEOTIDE SEQUENCE [LARGE SCALE GENOMIC DNA]</scope>
    <source>
        <strain>GEY</strain>
        <strain evidence="8">DSM 9560</strain>
    </source>
</reference>
<dbReference type="InterPro" id="IPR036291">
    <property type="entry name" value="NAD(P)-bd_dom_sf"/>
</dbReference>
<dbReference type="CDD" id="cd12172">
    <property type="entry name" value="PGDH_like_2"/>
    <property type="match status" value="1"/>
</dbReference>
<evidence type="ECO:0000313" key="8">
    <source>
        <dbReference type="Proteomes" id="UP000199513"/>
    </source>
</evidence>
<proteinExistence type="inferred from homology"/>
<dbReference type="EMBL" id="FONY01000015">
    <property type="protein sequence ID" value="SFF08692.1"/>
    <property type="molecule type" value="Genomic_DNA"/>
</dbReference>
<evidence type="ECO:0000256" key="4">
    <source>
        <dbReference type="RuleBase" id="RU003719"/>
    </source>
</evidence>
<feature type="domain" description="D-isomer specific 2-hydroxyacid dehydrogenase NAD-binding" evidence="6">
    <location>
        <begin position="105"/>
        <end position="277"/>
    </location>
</feature>
<gene>
    <name evidence="7" type="ORF">SAMN04488541_101560</name>
</gene>
<organism evidence="7 8">
    <name type="scientific">Thermoflexibacter ruber</name>
    <dbReference type="NCBI Taxonomy" id="1003"/>
    <lineage>
        <taxon>Bacteria</taxon>
        <taxon>Pseudomonadati</taxon>
        <taxon>Bacteroidota</taxon>
        <taxon>Cytophagia</taxon>
        <taxon>Cytophagales</taxon>
        <taxon>Thermoflexibacteraceae</taxon>
        <taxon>Thermoflexibacter</taxon>
    </lineage>
</organism>
<dbReference type="OrthoDB" id="1522997at2"/>
<sequence>MIGQLHRFKPSFEAKGVEVIVPKNFVQQLSEEELVQVLPDFDGWIIGDDPVTRRVLEAGKKGKLKGTVRWGIGVDNVDLQAVKDLNIPFSNTPYMFGSEVADLAVAYVIALARHTHLIDKEVKAGVWAKPAGISLAGKTVALIGFGDIGKNVAKRLWAMDMALNIYDPYAKDRERYDNYNFFNFPEKLEEADFVVLACALTPENKHLINANSLAKMKDEVRIVNVSRGGLIDENALIEALKSKKVHSVALDVFEVEPLPMDSPLRQFDNTIFGSHNGSNTIDAVIRASRKAMSLVFEFMGIE</sequence>
<dbReference type="STRING" id="1003.SAMN04488541_101560"/>
<evidence type="ECO:0000259" key="5">
    <source>
        <dbReference type="Pfam" id="PF00389"/>
    </source>
</evidence>
<dbReference type="AlphaFoldDB" id="A0A1I2FTE0"/>